<keyword evidence="3" id="KW-1185">Reference proteome</keyword>
<reference evidence="2 3" key="1">
    <citation type="submission" date="2022-03" db="EMBL/GenBank/DDBJ databases">
        <authorList>
            <person name="Macdonald S."/>
            <person name="Ahmed S."/>
            <person name="Newling K."/>
        </authorList>
    </citation>
    <scope>NUCLEOTIDE SEQUENCE [LARGE SCALE GENOMIC DNA]</scope>
</reference>
<dbReference type="InterPro" id="IPR006566">
    <property type="entry name" value="FBD"/>
</dbReference>
<dbReference type="EMBL" id="CAKOAT010212488">
    <property type="protein sequence ID" value="CAH8355793.1"/>
    <property type="molecule type" value="Genomic_DNA"/>
</dbReference>
<dbReference type="InterPro" id="IPR050232">
    <property type="entry name" value="FBL13/AtMIF1-like"/>
</dbReference>
<dbReference type="AlphaFoldDB" id="A0ABC8KB15"/>
<organism evidence="2 3">
    <name type="scientific">Eruca vesicaria subsp. sativa</name>
    <name type="common">Garden rocket</name>
    <name type="synonym">Eruca sativa</name>
    <dbReference type="NCBI Taxonomy" id="29727"/>
    <lineage>
        <taxon>Eukaryota</taxon>
        <taxon>Viridiplantae</taxon>
        <taxon>Streptophyta</taxon>
        <taxon>Embryophyta</taxon>
        <taxon>Tracheophyta</taxon>
        <taxon>Spermatophyta</taxon>
        <taxon>Magnoliopsida</taxon>
        <taxon>eudicotyledons</taxon>
        <taxon>Gunneridae</taxon>
        <taxon>Pentapetalae</taxon>
        <taxon>rosids</taxon>
        <taxon>malvids</taxon>
        <taxon>Brassicales</taxon>
        <taxon>Brassicaceae</taxon>
        <taxon>Brassiceae</taxon>
        <taxon>Eruca</taxon>
    </lineage>
</organism>
<dbReference type="PANTHER" id="PTHR31900:SF34">
    <property type="entry name" value="EMB|CAB62440.1-RELATED"/>
    <property type="match status" value="1"/>
</dbReference>
<accession>A0ABC8KB15</accession>
<protein>
    <recommendedName>
        <fullName evidence="1">FBD domain-containing protein</fullName>
    </recommendedName>
</protein>
<comment type="caution">
    <text evidence="2">The sequence shown here is derived from an EMBL/GenBank/DDBJ whole genome shotgun (WGS) entry which is preliminary data.</text>
</comment>
<evidence type="ECO:0000313" key="3">
    <source>
        <dbReference type="Proteomes" id="UP001642260"/>
    </source>
</evidence>
<evidence type="ECO:0000259" key="1">
    <source>
        <dbReference type="Pfam" id="PF08387"/>
    </source>
</evidence>
<name>A0ABC8KB15_ERUVS</name>
<dbReference type="Pfam" id="PF08387">
    <property type="entry name" value="FBD"/>
    <property type="match status" value="1"/>
</dbReference>
<dbReference type="PANTHER" id="PTHR31900">
    <property type="entry name" value="F-BOX/RNI SUPERFAMILY PROTEIN-RELATED"/>
    <property type="match status" value="1"/>
</dbReference>
<proteinExistence type="predicted"/>
<feature type="domain" description="FBD" evidence="1">
    <location>
        <begin position="198"/>
        <end position="233"/>
    </location>
</feature>
<gene>
    <name evidence="2" type="ORF">ERUC_LOCUS21548</name>
</gene>
<evidence type="ECO:0000313" key="2">
    <source>
        <dbReference type="EMBL" id="CAH8355793.1"/>
    </source>
</evidence>
<dbReference type="Proteomes" id="UP001642260">
    <property type="component" value="Unassembled WGS sequence"/>
</dbReference>
<sequence>MLVTLNFNECDSYGCFFFTFFLDPQNDEPFICEVHEFVKRLLFKCHVLEDLDVEQCLDDNVSIFTVKVPSLKSASLSKSSDRHIDDDDGFVIDAPSLELLNVCTRSGGFCTIENNMANIVKAYVVVNHSPKEILSATISVKRLIFMFTILKVHLTICTSDIEWINLLMCILRDSPNLKALKLKLYCIRDQAQRSCWNEPSSVPECLSSSLETFEWVDYEGTKEEKQVAVFILRSYVLALRVKSHGDGDDLYFYPATTLEETFN</sequence>